<proteinExistence type="predicted"/>
<evidence type="ECO:0000313" key="3">
    <source>
        <dbReference type="Proteomes" id="UP000232323"/>
    </source>
</evidence>
<organism evidence="2 3">
    <name type="scientific">Chlamydomonas eustigma</name>
    <dbReference type="NCBI Taxonomy" id="1157962"/>
    <lineage>
        <taxon>Eukaryota</taxon>
        <taxon>Viridiplantae</taxon>
        <taxon>Chlorophyta</taxon>
        <taxon>core chlorophytes</taxon>
        <taxon>Chlorophyceae</taxon>
        <taxon>CS clade</taxon>
        <taxon>Chlamydomonadales</taxon>
        <taxon>Chlamydomonadaceae</taxon>
        <taxon>Chlamydomonas</taxon>
    </lineage>
</organism>
<feature type="compositionally biased region" description="Acidic residues" evidence="1">
    <location>
        <begin position="285"/>
        <end position="295"/>
    </location>
</feature>
<feature type="region of interest" description="Disordered" evidence="1">
    <location>
        <begin position="248"/>
        <end position="388"/>
    </location>
</feature>
<dbReference type="AlphaFoldDB" id="A0A250WTB5"/>
<feature type="region of interest" description="Disordered" evidence="1">
    <location>
        <begin position="107"/>
        <end position="183"/>
    </location>
</feature>
<feature type="compositionally biased region" description="Basic and acidic residues" evidence="1">
    <location>
        <begin position="324"/>
        <end position="335"/>
    </location>
</feature>
<reference evidence="2 3" key="1">
    <citation type="submission" date="2017-08" db="EMBL/GenBank/DDBJ databases">
        <title>Acidophilic green algal genome provides insights into adaptation to an acidic environment.</title>
        <authorList>
            <person name="Hirooka S."/>
            <person name="Hirose Y."/>
            <person name="Kanesaki Y."/>
            <person name="Higuchi S."/>
            <person name="Fujiwara T."/>
            <person name="Onuma R."/>
            <person name="Era A."/>
            <person name="Ohbayashi R."/>
            <person name="Uzuka A."/>
            <person name="Nozaki H."/>
            <person name="Yoshikawa H."/>
            <person name="Miyagishima S.Y."/>
        </authorList>
    </citation>
    <scope>NUCLEOTIDE SEQUENCE [LARGE SCALE GENOMIC DNA]</scope>
    <source>
        <strain evidence="2 3">NIES-2499</strain>
    </source>
</reference>
<evidence type="ECO:0000256" key="1">
    <source>
        <dbReference type="SAM" id="MobiDB-lite"/>
    </source>
</evidence>
<feature type="compositionally biased region" description="Acidic residues" evidence="1">
    <location>
        <begin position="345"/>
        <end position="373"/>
    </location>
</feature>
<gene>
    <name evidence="2" type="ORF">CEUSTIGMA_g1352.t1</name>
</gene>
<feature type="compositionally biased region" description="Polar residues" evidence="1">
    <location>
        <begin position="170"/>
        <end position="182"/>
    </location>
</feature>
<dbReference type="InterPro" id="IPR037647">
    <property type="entry name" value="HIRIP3"/>
</dbReference>
<dbReference type="GO" id="GO:0005634">
    <property type="term" value="C:nucleus"/>
    <property type="evidence" value="ECO:0007669"/>
    <property type="project" value="TreeGrafter"/>
</dbReference>
<feature type="region of interest" description="Disordered" evidence="1">
    <location>
        <begin position="60"/>
        <end position="82"/>
    </location>
</feature>
<dbReference type="STRING" id="1157962.A0A250WTB5"/>
<accession>A0A250WTB5</accession>
<comment type="caution">
    <text evidence="2">The sequence shown here is derived from an EMBL/GenBank/DDBJ whole genome shotgun (WGS) entry which is preliminary data.</text>
</comment>
<sequence length="388" mass="43076">MEEDIRRAFKSSLNYVNDNLSTLSMKALRRTLEQQLGVEAGTLDAYKCLLSELVDQTILGKNDNEENEQPGEDASKGTKARKQIVRAVSPIKNNKIVPVGCKSSVAVKQKLKNQQQKSSAEEKRKRRKQDESDDDEEGIEAEVVEKRKKKIRSDSEDMEEEEDGERARTKQTSGSLRASSVQYGPKVHKLRDICTRATIKIPPNVYAKNKGDDSAVAKALEELLAKHGLRPGASNDEIQSVRVRLAKERDLDGIDSSNIIQTDGRRPRRAAAAQVSYKTSFKVDSEDEEEDESDEESKGRDLIDISCEGGEQEECEQVQGNLKSSREKKSQKGEKATQGLQKDSEGDDEGVDRDEEGSESDAEDSVESDEEGSDASSRGQSESESEEE</sequence>
<feature type="compositionally biased region" description="Acidic residues" evidence="1">
    <location>
        <begin position="131"/>
        <end position="142"/>
    </location>
</feature>
<dbReference type="PANTHER" id="PTHR15410:SF2">
    <property type="entry name" value="HIRA-INTERACTING PROTEIN 3"/>
    <property type="match status" value="1"/>
</dbReference>
<evidence type="ECO:0000313" key="2">
    <source>
        <dbReference type="EMBL" id="GAX73902.1"/>
    </source>
</evidence>
<dbReference type="EMBL" id="BEGY01000005">
    <property type="protein sequence ID" value="GAX73902.1"/>
    <property type="molecule type" value="Genomic_DNA"/>
</dbReference>
<dbReference type="Proteomes" id="UP000232323">
    <property type="component" value="Unassembled WGS sequence"/>
</dbReference>
<protein>
    <submittedName>
        <fullName evidence="2">Uncharacterized protein</fullName>
    </submittedName>
</protein>
<keyword evidence="3" id="KW-1185">Reference proteome</keyword>
<dbReference type="OrthoDB" id="514832at2759"/>
<name>A0A250WTB5_9CHLO</name>
<dbReference type="PANTHER" id="PTHR15410">
    <property type="entry name" value="HIRA-INTERACTING PROTEIN 3"/>
    <property type="match status" value="1"/>
</dbReference>